<dbReference type="GO" id="GO:0003677">
    <property type="term" value="F:DNA binding"/>
    <property type="evidence" value="ECO:0007669"/>
    <property type="project" value="InterPro"/>
</dbReference>
<dbReference type="InterPro" id="IPR020568">
    <property type="entry name" value="Ribosomal_Su5_D2-typ_SF"/>
</dbReference>
<reference evidence="5 6" key="1">
    <citation type="submission" date="2019-09" db="EMBL/GenBank/DDBJ databases">
        <title>Ecophysiology of the spiral-shaped methanotroph Methylospira mobilis as revealed by the complete genome sequence.</title>
        <authorList>
            <person name="Oshkin I.Y."/>
            <person name="Dedysh S.N."/>
            <person name="Miroshnikov K."/>
            <person name="Danilova O.V."/>
            <person name="Hakobyan A."/>
            <person name="Liesack W."/>
        </authorList>
    </citation>
    <scope>NUCLEOTIDE SEQUENCE [LARGE SCALE GENOMIC DNA]</scope>
    <source>
        <strain evidence="5 6">Shm1</strain>
    </source>
</reference>
<dbReference type="InterPro" id="IPR045006">
    <property type="entry name" value="CHLI-like"/>
</dbReference>
<dbReference type="Pfam" id="PF01078">
    <property type="entry name" value="Mg_chelatase"/>
    <property type="match status" value="1"/>
</dbReference>
<protein>
    <submittedName>
        <fullName evidence="5">YifB family Mg chelatase-like AAA ATPase</fullName>
    </submittedName>
</protein>
<dbReference type="Pfam" id="PF13541">
    <property type="entry name" value="ChlI"/>
    <property type="match status" value="1"/>
</dbReference>
<dbReference type="InterPro" id="IPR014721">
    <property type="entry name" value="Ribsml_uS5_D2-typ_fold_subgr"/>
</dbReference>
<keyword evidence="3" id="KW-0067">ATP-binding</keyword>
<dbReference type="InterPro" id="IPR003593">
    <property type="entry name" value="AAA+_ATPase"/>
</dbReference>
<dbReference type="Proteomes" id="UP000325755">
    <property type="component" value="Chromosome"/>
</dbReference>
<dbReference type="InterPro" id="IPR004482">
    <property type="entry name" value="Mg_chelat-rel"/>
</dbReference>
<keyword evidence="6" id="KW-1185">Reference proteome</keyword>
<dbReference type="PRINTS" id="PR01657">
    <property type="entry name" value="MCMFAMILY"/>
</dbReference>
<dbReference type="EMBL" id="CP044205">
    <property type="protein sequence ID" value="QFY41811.1"/>
    <property type="molecule type" value="Genomic_DNA"/>
</dbReference>
<dbReference type="PROSITE" id="PS50051">
    <property type="entry name" value="MCM_2"/>
    <property type="match status" value="1"/>
</dbReference>
<dbReference type="InterPro" id="IPR027417">
    <property type="entry name" value="P-loop_NTPase"/>
</dbReference>
<proteinExistence type="inferred from homology"/>
<keyword evidence="2" id="KW-0547">Nucleotide-binding</keyword>
<dbReference type="InterPro" id="IPR025158">
    <property type="entry name" value="Mg_chelat-rel_C"/>
</dbReference>
<evidence type="ECO:0000259" key="4">
    <source>
        <dbReference type="PROSITE" id="PS50051"/>
    </source>
</evidence>
<dbReference type="InterPro" id="IPR000523">
    <property type="entry name" value="Mg_chelatse_chII-like_cat_dom"/>
</dbReference>
<evidence type="ECO:0000313" key="6">
    <source>
        <dbReference type="Proteomes" id="UP000325755"/>
    </source>
</evidence>
<dbReference type="NCBIfam" id="NF007365">
    <property type="entry name" value="PRK09862.1"/>
    <property type="match status" value="1"/>
</dbReference>
<dbReference type="Pfam" id="PF13335">
    <property type="entry name" value="Mg_chelatase_C"/>
    <property type="match status" value="1"/>
</dbReference>
<dbReference type="SUPFAM" id="SSF54211">
    <property type="entry name" value="Ribosomal protein S5 domain 2-like"/>
    <property type="match status" value="1"/>
</dbReference>
<accession>A0A5Q0BHX8</accession>
<sequence length="507" mass="55073">MPLATVFARSRNGIDAPAVTVEVHIANGLPNLSIVGLPETAVKESKDRVRGAILNSHLEFPARRITVNMAPADVPKEGGRFDLAIALGILAASGQIKSDRLEQFECLGELSLSGALRPFSGALPVAIQSYRAGRRLILPLENAEEAALVEGCEILPARHLLEVCAHINGLSPLSNQPPVDFTTGRQAADTMLDICDVRGHFQAKRALEIAAAGRHNLLMYGPPGTGKSMLAARLPGILPLQTQDEALESAAICSISSQPFVIGNWRIPPFRSPHHTASATAMVGGGSNPRPGEISLAHNGVLFLDELPEFDRKVLEVLREPLESGCITISRAARQADFPARFQLLAAMNPCPCGYLGDPSGRCRCTSEQVQRYRTRISGPLLDRIDMHIEVIRIAPEALRAHPPADEETSLHIRRRVVDARNRAMELRGVASADLTPQQVKQHCKLNNNSLSLLEQAVSKLGLSHRAYHRILKVSRTIADLAQSESIEPPHISEAIAYRKLDRVPLI</sequence>
<evidence type="ECO:0000256" key="2">
    <source>
        <dbReference type="ARBA" id="ARBA00022741"/>
    </source>
</evidence>
<dbReference type="NCBIfam" id="TIGR00368">
    <property type="entry name" value="YifB family Mg chelatase-like AAA ATPase"/>
    <property type="match status" value="1"/>
</dbReference>
<dbReference type="GO" id="GO:0005524">
    <property type="term" value="F:ATP binding"/>
    <property type="evidence" value="ECO:0007669"/>
    <property type="project" value="UniProtKB-KW"/>
</dbReference>
<dbReference type="FunCoup" id="A0A5Q0BHX8">
    <property type="interactions" value="328"/>
</dbReference>
<dbReference type="PANTHER" id="PTHR32039">
    <property type="entry name" value="MAGNESIUM-CHELATASE SUBUNIT CHLI"/>
    <property type="match status" value="1"/>
</dbReference>
<dbReference type="KEGG" id="mmob:F6R98_03520"/>
<name>A0A5Q0BHX8_9GAMM</name>
<dbReference type="PANTHER" id="PTHR32039:SF7">
    <property type="entry name" value="COMPETENCE PROTEIN COMM"/>
    <property type="match status" value="1"/>
</dbReference>
<dbReference type="Gene3D" id="3.40.50.300">
    <property type="entry name" value="P-loop containing nucleotide triphosphate hydrolases"/>
    <property type="match status" value="1"/>
</dbReference>
<dbReference type="InParanoid" id="A0A5Q0BHX8"/>
<organism evidence="5 6">
    <name type="scientific">Candidatus Methylospira mobilis</name>
    <dbReference type="NCBI Taxonomy" id="1808979"/>
    <lineage>
        <taxon>Bacteria</taxon>
        <taxon>Pseudomonadati</taxon>
        <taxon>Pseudomonadota</taxon>
        <taxon>Gammaproteobacteria</taxon>
        <taxon>Methylococcales</taxon>
        <taxon>Methylococcaceae</taxon>
        <taxon>Candidatus Methylospira</taxon>
    </lineage>
</organism>
<dbReference type="Gene3D" id="3.30.230.10">
    <property type="match status" value="1"/>
</dbReference>
<evidence type="ECO:0000256" key="1">
    <source>
        <dbReference type="ARBA" id="ARBA00006354"/>
    </source>
</evidence>
<dbReference type="RefSeq" id="WP_153247793.1">
    <property type="nucleotide sequence ID" value="NZ_CP044205.1"/>
</dbReference>
<gene>
    <name evidence="5" type="ORF">F6R98_03520</name>
</gene>
<evidence type="ECO:0000256" key="3">
    <source>
        <dbReference type="ARBA" id="ARBA00022840"/>
    </source>
</evidence>
<dbReference type="InterPro" id="IPR001208">
    <property type="entry name" value="MCM_dom"/>
</dbReference>
<dbReference type="OrthoDB" id="9813147at2"/>
<dbReference type="SUPFAM" id="SSF52540">
    <property type="entry name" value="P-loop containing nucleoside triphosphate hydrolases"/>
    <property type="match status" value="1"/>
</dbReference>
<feature type="domain" description="MCM C-terminal AAA(+) ATPase" evidence="4">
    <location>
        <begin position="292"/>
        <end position="387"/>
    </location>
</feature>
<dbReference type="SMART" id="SM00382">
    <property type="entry name" value="AAA"/>
    <property type="match status" value="1"/>
</dbReference>
<evidence type="ECO:0000313" key="5">
    <source>
        <dbReference type="EMBL" id="QFY41811.1"/>
    </source>
</evidence>
<dbReference type="AlphaFoldDB" id="A0A5Q0BHX8"/>
<comment type="similarity">
    <text evidence="1">Belongs to the Mg-chelatase subunits D/I family. ComM subfamily.</text>
</comment>